<dbReference type="Proteomes" id="UP000002729">
    <property type="component" value="Unassembled WGS sequence"/>
</dbReference>
<dbReference type="EMBL" id="GL833174">
    <property type="protein sequence ID" value="EGB03371.1"/>
    <property type="molecule type" value="Genomic_DNA"/>
</dbReference>
<accession>F0YNE2</accession>
<sequence>MATQPAITPEKFSNQRKPLADERTRKWRDVAEGDVLLATLHEVVKECRVTAITAQDDNWGIYITWKKKTPGGLDPNKLTMLDSWHVVEPNPTLYTPSAFDRLPLPEQLLNPRDSFHLYSQKQRQSANFMIMEDNQDEPQEANELYEFLFDKYDRKTEEYDMMMIMMKHLADDAPAEAGSLHADAGALAIVEHPDSIVEHRDSFDFMDGGSTDLDYVDDMDHHAESKPAEELMLVEDPFCETDQGAIAAAIPADLIKDLKNEFSCVHQESDDLKIGFEGMGRCVQLNTHCIDLYAGDSTKLTLQVMDGWFNQKASLTNAHGRRLRCAQGDIHQFRVLGSCVILFVLVDEECLIFERDKTHLLVQLGEPLDSALLDRLDNNRP</sequence>
<evidence type="ECO:0000313" key="2">
    <source>
        <dbReference type="EMBL" id="EGB03371.1"/>
    </source>
</evidence>
<feature type="region of interest" description="Disordered" evidence="1">
    <location>
        <begin position="1"/>
        <end position="22"/>
    </location>
</feature>
<dbReference type="GeneID" id="20226586"/>
<feature type="compositionally biased region" description="Polar residues" evidence="1">
    <location>
        <begin position="1"/>
        <end position="16"/>
    </location>
</feature>
<keyword evidence="3" id="KW-1185">Reference proteome</keyword>
<organism evidence="3">
    <name type="scientific">Aureococcus anophagefferens</name>
    <name type="common">Harmful bloom alga</name>
    <dbReference type="NCBI Taxonomy" id="44056"/>
    <lineage>
        <taxon>Eukaryota</taxon>
        <taxon>Sar</taxon>
        <taxon>Stramenopiles</taxon>
        <taxon>Ochrophyta</taxon>
        <taxon>Pelagophyceae</taxon>
        <taxon>Pelagomonadales</taxon>
        <taxon>Pelagomonadaceae</taxon>
        <taxon>Aureococcus</taxon>
    </lineage>
</organism>
<evidence type="ECO:0000313" key="3">
    <source>
        <dbReference type="Proteomes" id="UP000002729"/>
    </source>
</evidence>
<gene>
    <name evidence="2" type="ORF">AURANDRAFT_68071</name>
</gene>
<dbReference type="AlphaFoldDB" id="F0YNE2"/>
<protein>
    <submittedName>
        <fullName evidence="2">Uncharacterized protein</fullName>
    </submittedName>
</protein>
<name>F0YNE2_AURAN</name>
<dbReference type="InParanoid" id="F0YNE2"/>
<proteinExistence type="predicted"/>
<dbReference type="RefSeq" id="XP_009041944.1">
    <property type="nucleotide sequence ID" value="XM_009043696.1"/>
</dbReference>
<reference evidence="2 3" key="1">
    <citation type="journal article" date="2011" name="Proc. Natl. Acad. Sci. U.S.A.">
        <title>Niche of harmful alga Aureococcus anophagefferens revealed through ecogenomics.</title>
        <authorList>
            <person name="Gobler C.J."/>
            <person name="Berry D.L."/>
            <person name="Dyhrman S.T."/>
            <person name="Wilhelm S.W."/>
            <person name="Salamov A."/>
            <person name="Lobanov A.V."/>
            <person name="Zhang Y."/>
            <person name="Collier J.L."/>
            <person name="Wurch L.L."/>
            <person name="Kustka A.B."/>
            <person name="Dill B.D."/>
            <person name="Shah M."/>
            <person name="VerBerkmoes N.C."/>
            <person name="Kuo A."/>
            <person name="Terry A."/>
            <person name="Pangilinan J."/>
            <person name="Lindquist E.A."/>
            <person name="Lucas S."/>
            <person name="Paulsen I.T."/>
            <person name="Hattenrath-Lehmann T.K."/>
            <person name="Talmage S.C."/>
            <person name="Walker E.A."/>
            <person name="Koch F."/>
            <person name="Burson A.M."/>
            <person name="Marcoval M.A."/>
            <person name="Tang Y.Z."/>
            <person name="Lecleir G.R."/>
            <person name="Coyne K.J."/>
            <person name="Berg G.M."/>
            <person name="Bertrand E.M."/>
            <person name="Saito M.A."/>
            <person name="Gladyshev V.N."/>
            <person name="Grigoriev I.V."/>
        </authorList>
    </citation>
    <scope>NUCLEOTIDE SEQUENCE [LARGE SCALE GENOMIC DNA]</scope>
    <source>
        <strain evidence="3">CCMP 1984</strain>
    </source>
</reference>
<dbReference type="KEGG" id="aaf:AURANDRAFT_68071"/>
<evidence type="ECO:0000256" key="1">
    <source>
        <dbReference type="SAM" id="MobiDB-lite"/>
    </source>
</evidence>